<accession>A0A182Y409</accession>
<dbReference type="VEuPathDB" id="VectorBase:ASTEI20_039596"/>
<dbReference type="Gene3D" id="2.30.42.10">
    <property type="match status" value="1"/>
</dbReference>
<evidence type="ECO:0000256" key="1">
    <source>
        <dbReference type="SAM" id="MobiDB-lite"/>
    </source>
</evidence>
<dbReference type="VEuPathDB" id="VectorBase:ASTEI03195"/>
<reference evidence="3" key="1">
    <citation type="journal article" date="2014" name="Genome Biol.">
        <title>Genome analysis of a major urban malaria vector mosquito, Anopheles stephensi.</title>
        <authorList>
            <person name="Jiang X."/>
            <person name="Peery A."/>
            <person name="Hall A.B."/>
            <person name="Sharma A."/>
            <person name="Chen X.G."/>
            <person name="Waterhouse R.M."/>
            <person name="Komissarov A."/>
            <person name="Riehle M.M."/>
            <person name="Shouche Y."/>
            <person name="Sharakhova M.V."/>
            <person name="Lawson D."/>
            <person name="Pakpour N."/>
            <person name="Arensburger P."/>
            <person name="Davidson V.L."/>
            <person name="Eiglmeier K."/>
            <person name="Emrich S."/>
            <person name="George P."/>
            <person name="Kennedy R.C."/>
            <person name="Mane S.P."/>
            <person name="Maslen G."/>
            <person name="Oringanje C."/>
            <person name="Qi Y."/>
            <person name="Settlage R."/>
            <person name="Tojo M."/>
            <person name="Tubio J.M."/>
            <person name="Unger M.F."/>
            <person name="Wang B."/>
            <person name="Vernick K.D."/>
            <person name="Ribeiro J.M."/>
            <person name="James A.A."/>
            <person name="Michel K."/>
            <person name="Riehle M.A."/>
            <person name="Luckhart S."/>
            <person name="Sharakhov I.V."/>
            <person name="Tu Z."/>
        </authorList>
    </citation>
    <scope>NUCLEOTIDE SEQUENCE [LARGE SCALE GENOMIC DNA]</scope>
    <source>
        <strain evidence="3">Indian</strain>
    </source>
</reference>
<dbReference type="SUPFAM" id="SSF50156">
    <property type="entry name" value="PDZ domain-like"/>
    <property type="match status" value="1"/>
</dbReference>
<protein>
    <submittedName>
        <fullName evidence="2">Uncharacterized protein</fullName>
    </submittedName>
</protein>
<proteinExistence type="predicted"/>
<feature type="region of interest" description="Disordered" evidence="1">
    <location>
        <begin position="392"/>
        <end position="430"/>
    </location>
</feature>
<feature type="compositionally biased region" description="Low complexity" evidence="1">
    <location>
        <begin position="221"/>
        <end position="235"/>
    </location>
</feature>
<sequence length="430" mass="45185">MQQRTTTPAAGPPAASSSGKQVVELNGYVIILVESRDGKIKLYGSPADKDNLEVADEILDVNERKLEDSPRAEVIKHIHECIQSCMIKLRVKRRSDSRLAGELGNAVQDAFVIAVEQQARERLQRLSALKRITPVDMSQLSIKASISRRRPFQAWVIFLRPVLNQQSQAKGGATQDLSFLKEASPIYVTSLSSNSVTGTNTSTTVTAGVKTTFTAGANNNINNNTINNNSSSTGGVQTQQNATNNNGSGGVLATASGTTGRPGMQVNVSTDGGMVSSGSAGGYANVRQSLGPTGTPSGAFKGPQPSTASSDGQPSALGPGTNNNNTLALSAATASGSASAYHLHHSLVNNNNLTSNIGKPQGLDSTANSYYSNLTNTFLANGHGSKRELATLSEGELEPQDEPQYESSGNISRGGTEVLLGDQNLRQENR</sequence>
<dbReference type="VEuPathDB" id="VectorBase:ASTE006968"/>
<feature type="compositionally biased region" description="Polar residues" evidence="1">
    <location>
        <begin position="286"/>
        <end position="296"/>
    </location>
</feature>
<evidence type="ECO:0000313" key="3">
    <source>
        <dbReference type="Proteomes" id="UP000076408"/>
    </source>
</evidence>
<organism evidence="2 3">
    <name type="scientific">Anopheles stephensi</name>
    <name type="common">Indo-Pakistan malaria mosquito</name>
    <dbReference type="NCBI Taxonomy" id="30069"/>
    <lineage>
        <taxon>Eukaryota</taxon>
        <taxon>Metazoa</taxon>
        <taxon>Ecdysozoa</taxon>
        <taxon>Arthropoda</taxon>
        <taxon>Hexapoda</taxon>
        <taxon>Insecta</taxon>
        <taxon>Pterygota</taxon>
        <taxon>Neoptera</taxon>
        <taxon>Endopterygota</taxon>
        <taxon>Diptera</taxon>
        <taxon>Nematocera</taxon>
        <taxon>Culicoidea</taxon>
        <taxon>Culicidae</taxon>
        <taxon>Anophelinae</taxon>
        <taxon>Anopheles</taxon>
    </lineage>
</organism>
<dbReference type="InterPro" id="IPR036034">
    <property type="entry name" value="PDZ_sf"/>
</dbReference>
<feature type="region of interest" description="Disordered" evidence="1">
    <location>
        <begin position="221"/>
        <end position="324"/>
    </location>
</feature>
<dbReference type="OMA" id="CARSVIQ"/>
<reference evidence="2" key="2">
    <citation type="submission" date="2020-05" db="UniProtKB">
        <authorList>
            <consortium name="EnsemblMetazoa"/>
        </authorList>
    </citation>
    <scope>IDENTIFICATION</scope>
    <source>
        <strain evidence="2">Indian</strain>
    </source>
</reference>
<evidence type="ECO:0000313" key="2">
    <source>
        <dbReference type="EnsemblMetazoa" id="ASTEI03195-PA"/>
    </source>
</evidence>
<feature type="compositionally biased region" description="Polar residues" evidence="1">
    <location>
        <begin position="304"/>
        <end position="313"/>
    </location>
</feature>
<feature type="compositionally biased region" description="Acidic residues" evidence="1">
    <location>
        <begin position="395"/>
        <end position="404"/>
    </location>
</feature>
<keyword evidence="3" id="KW-1185">Reference proteome</keyword>
<name>A0A182Y409_ANOST</name>
<dbReference type="AlphaFoldDB" id="A0A182Y409"/>
<dbReference type="STRING" id="30069.A0A182Y409"/>
<dbReference type="Proteomes" id="UP000076408">
    <property type="component" value="Unassembled WGS sequence"/>
</dbReference>
<dbReference type="EnsemblMetazoa" id="ASTEI03195-RA">
    <property type="protein sequence ID" value="ASTEI03195-PA"/>
    <property type="gene ID" value="ASTEI03195"/>
</dbReference>
<feature type="compositionally biased region" description="Polar residues" evidence="1">
    <location>
        <begin position="236"/>
        <end position="246"/>
    </location>
</feature>